<protein>
    <submittedName>
        <fullName evidence="1">Uncharacterized protein</fullName>
    </submittedName>
</protein>
<accession>A0A8S5R7V3</accession>
<name>A0A8S5R7V3_9VIRU</name>
<evidence type="ECO:0000313" key="1">
    <source>
        <dbReference type="EMBL" id="DAE27447.1"/>
    </source>
</evidence>
<proteinExistence type="predicted"/>
<sequence length="38" mass="4003">MSTLVQKPMSAMEKQKLAVDTTAHAKIPGCVAGGLLYI</sequence>
<dbReference type="EMBL" id="BK015839">
    <property type="protein sequence ID" value="DAE27447.1"/>
    <property type="molecule type" value="Genomic_DNA"/>
</dbReference>
<organism evidence="1">
    <name type="scientific">virus sp. ctLTC15</name>
    <dbReference type="NCBI Taxonomy" id="2826801"/>
    <lineage>
        <taxon>Viruses</taxon>
    </lineage>
</organism>
<reference evidence="1" key="1">
    <citation type="journal article" date="2021" name="Proc. Natl. Acad. Sci. U.S.A.">
        <title>A Catalog of Tens of Thousands of Viruses from Human Metagenomes Reveals Hidden Associations with Chronic Diseases.</title>
        <authorList>
            <person name="Tisza M.J."/>
            <person name="Buck C.B."/>
        </authorList>
    </citation>
    <scope>NUCLEOTIDE SEQUENCE</scope>
    <source>
        <strain evidence="1">CtLTC15</strain>
    </source>
</reference>